<protein>
    <submittedName>
        <fullName evidence="4">LacI family transcriptional regulator</fullName>
    </submittedName>
</protein>
<keyword evidence="2" id="KW-0238">DNA-binding</keyword>
<dbReference type="PANTHER" id="PTHR30146">
    <property type="entry name" value="LACI-RELATED TRANSCRIPTIONAL REPRESSOR"/>
    <property type="match status" value="1"/>
</dbReference>
<dbReference type="Proteomes" id="UP000310334">
    <property type="component" value="Unassembled WGS sequence"/>
</dbReference>
<dbReference type="InterPro" id="IPR028082">
    <property type="entry name" value="Peripla_BP_I"/>
</dbReference>
<dbReference type="AlphaFoldDB" id="A0A4S4BRK1"/>
<keyword evidence="1" id="KW-0805">Transcription regulation</keyword>
<keyword evidence="5" id="KW-1185">Reference proteome</keyword>
<dbReference type="SUPFAM" id="SSF47413">
    <property type="entry name" value="lambda repressor-like DNA-binding domains"/>
    <property type="match status" value="1"/>
</dbReference>
<dbReference type="PROSITE" id="PS50932">
    <property type="entry name" value="HTH_LACI_2"/>
    <property type="match status" value="1"/>
</dbReference>
<dbReference type="SUPFAM" id="SSF53822">
    <property type="entry name" value="Periplasmic binding protein-like I"/>
    <property type="match status" value="1"/>
</dbReference>
<dbReference type="GO" id="GO:0003700">
    <property type="term" value="F:DNA-binding transcription factor activity"/>
    <property type="evidence" value="ECO:0007669"/>
    <property type="project" value="TreeGrafter"/>
</dbReference>
<name>A0A4S4BRK1_9BACI</name>
<evidence type="ECO:0000313" key="4">
    <source>
        <dbReference type="EMBL" id="THF77463.1"/>
    </source>
</evidence>
<dbReference type="InterPro" id="IPR010982">
    <property type="entry name" value="Lambda_DNA-bd_dom_sf"/>
</dbReference>
<reference evidence="4 5" key="1">
    <citation type="submission" date="2019-04" db="EMBL/GenBank/DDBJ databases">
        <title>Bacillus sediminilitoris sp. nov., isolated from a tidal flat sediment on the East China Sea.</title>
        <authorList>
            <person name="Wei Y."/>
            <person name="Mao H."/>
            <person name="Fang J."/>
        </authorList>
    </citation>
    <scope>NUCLEOTIDE SEQUENCE [LARGE SCALE GENOMIC DNA]</scope>
    <source>
        <strain evidence="4 5">DSL-17</strain>
    </source>
</reference>
<dbReference type="Pfam" id="PF13377">
    <property type="entry name" value="Peripla_BP_3"/>
    <property type="match status" value="1"/>
</dbReference>
<dbReference type="RefSeq" id="WP_136356806.1">
    <property type="nucleotide sequence ID" value="NZ_CP046266.1"/>
</dbReference>
<dbReference type="EMBL" id="SSNT01000015">
    <property type="protein sequence ID" value="THF77463.1"/>
    <property type="molecule type" value="Genomic_DNA"/>
</dbReference>
<gene>
    <name evidence="4" type="ORF">E6W99_19190</name>
</gene>
<dbReference type="Gene3D" id="1.10.260.40">
    <property type="entry name" value="lambda repressor-like DNA-binding domains"/>
    <property type="match status" value="1"/>
</dbReference>
<dbReference type="CDD" id="cd01392">
    <property type="entry name" value="HTH_LacI"/>
    <property type="match status" value="1"/>
</dbReference>
<sequence length="353" mass="39393">MVTIKDIAIKANVSTATVSYVLNGTGTVSEKTRKRILQIIEDLDYKPNQVAKSLKLRKTKTIGVIVEDITVFNAPGIIDGINEYAEKLGFSILLTNLRLFKRVGNNFSVNIEQCREVAKQKIDELLSNHVDGIIYVGVHPREVSEIIGEVNKPFVCTYCYSTDNTHYSINYDDEQAAYDATNYLISFGHKKIALISGLIDSQPAHARYSGFYSALKQNNLPFHPSFIKTGDWEFKSGYQLTKELLETSEEVPTAIVAMNDLMAGGALEACREIGFKVPEDISIIGIDNQECSQYFIPPLSTMGLPLREMGHHSMETIINILDKKDSDHNVMDKLKCHLIERKSVAAPSNVKAK</sequence>
<keyword evidence="3" id="KW-0804">Transcription</keyword>
<accession>A0A4S4BRK1</accession>
<comment type="caution">
    <text evidence="4">The sequence shown here is derived from an EMBL/GenBank/DDBJ whole genome shotgun (WGS) entry which is preliminary data.</text>
</comment>
<evidence type="ECO:0000256" key="3">
    <source>
        <dbReference type="ARBA" id="ARBA00023163"/>
    </source>
</evidence>
<dbReference type="InterPro" id="IPR046335">
    <property type="entry name" value="LacI/GalR-like_sensor"/>
</dbReference>
<dbReference type="PANTHER" id="PTHR30146:SF149">
    <property type="entry name" value="HTH-TYPE TRANSCRIPTIONAL REGULATOR EBGR"/>
    <property type="match status" value="1"/>
</dbReference>
<dbReference type="SMART" id="SM00354">
    <property type="entry name" value="HTH_LACI"/>
    <property type="match status" value="1"/>
</dbReference>
<proteinExistence type="predicted"/>
<dbReference type="GO" id="GO:0000976">
    <property type="term" value="F:transcription cis-regulatory region binding"/>
    <property type="evidence" value="ECO:0007669"/>
    <property type="project" value="TreeGrafter"/>
</dbReference>
<dbReference type="Gene3D" id="3.40.50.2300">
    <property type="match status" value="2"/>
</dbReference>
<dbReference type="CDD" id="cd06288">
    <property type="entry name" value="PBP1_sucrose_transcription_regulator"/>
    <property type="match status" value="1"/>
</dbReference>
<dbReference type="Pfam" id="PF00356">
    <property type="entry name" value="LacI"/>
    <property type="match status" value="1"/>
</dbReference>
<evidence type="ECO:0000313" key="5">
    <source>
        <dbReference type="Proteomes" id="UP000310334"/>
    </source>
</evidence>
<dbReference type="PROSITE" id="PS00356">
    <property type="entry name" value="HTH_LACI_1"/>
    <property type="match status" value="1"/>
</dbReference>
<dbReference type="OrthoDB" id="9796186at2"/>
<dbReference type="InterPro" id="IPR000843">
    <property type="entry name" value="HTH_LacI"/>
</dbReference>
<evidence type="ECO:0000256" key="2">
    <source>
        <dbReference type="ARBA" id="ARBA00023125"/>
    </source>
</evidence>
<evidence type="ECO:0000256" key="1">
    <source>
        <dbReference type="ARBA" id="ARBA00023015"/>
    </source>
</evidence>
<organism evidence="4 5">
    <name type="scientific">Metabacillus sediminilitoris</name>
    <dbReference type="NCBI Taxonomy" id="2567941"/>
    <lineage>
        <taxon>Bacteria</taxon>
        <taxon>Bacillati</taxon>
        <taxon>Bacillota</taxon>
        <taxon>Bacilli</taxon>
        <taxon>Bacillales</taxon>
        <taxon>Bacillaceae</taxon>
        <taxon>Metabacillus</taxon>
    </lineage>
</organism>